<name>A0ABM5N576_EMTOG</name>
<gene>
    <name evidence="1" type="ordered locus">Emtol_3387</name>
</gene>
<reference evidence="1 2" key="1">
    <citation type="submission" date="2011-07" db="EMBL/GenBank/DDBJ databases">
        <title>The complete genome of chromosome of Emticicia oligotrophica DSM 17448.</title>
        <authorList>
            <consortium name="US DOE Joint Genome Institute (JGI-PGF)"/>
            <person name="Lucas S."/>
            <person name="Han J."/>
            <person name="Lapidus A."/>
            <person name="Bruce D."/>
            <person name="Goodwin L."/>
            <person name="Pitluck S."/>
            <person name="Peters L."/>
            <person name="Kyrpides N."/>
            <person name="Mavromatis K."/>
            <person name="Ivanova N."/>
            <person name="Ovchinnikova G."/>
            <person name="Teshima H."/>
            <person name="Detter J.C."/>
            <person name="Tapia R."/>
            <person name="Han C."/>
            <person name="Land M."/>
            <person name="Hauser L."/>
            <person name="Markowitz V."/>
            <person name="Cheng J.-F."/>
            <person name="Hugenholtz P."/>
            <person name="Woyke T."/>
            <person name="Wu D."/>
            <person name="Tindall B."/>
            <person name="Pomrenke H."/>
            <person name="Brambilla E."/>
            <person name="Klenk H.-P."/>
            <person name="Eisen J.A."/>
        </authorList>
    </citation>
    <scope>NUCLEOTIDE SEQUENCE [LARGE SCALE GENOMIC DNA]</scope>
    <source>
        <strain evidence="1 2">DSM 17448</strain>
    </source>
</reference>
<evidence type="ECO:0000313" key="2">
    <source>
        <dbReference type="Proteomes" id="UP000002875"/>
    </source>
</evidence>
<evidence type="ECO:0000313" key="1">
    <source>
        <dbReference type="EMBL" id="AFK04516.1"/>
    </source>
</evidence>
<proteinExistence type="predicted"/>
<organism evidence="1 2">
    <name type="scientific">Emticicia oligotrophica (strain DSM 17448 / CIP 109782 / MTCC 6937 / GPTSA100-15)</name>
    <dbReference type="NCBI Taxonomy" id="929562"/>
    <lineage>
        <taxon>Bacteria</taxon>
        <taxon>Pseudomonadati</taxon>
        <taxon>Bacteroidota</taxon>
        <taxon>Cytophagia</taxon>
        <taxon>Cytophagales</taxon>
        <taxon>Leadbetterellaceae</taxon>
        <taxon>Emticicia</taxon>
    </lineage>
</organism>
<accession>A0ABM5N576</accession>
<protein>
    <submittedName>
        <fullName evidence="1">Uncharacterized protein</fullName>
    </submittedName>
</protein>
<sequence>MVGEPTQVRVENNNLLQHYLNVIDMRNSSYIKVIS</sequence>
<keyword evidence="2" id="KW-1185">Reference proteome</keyword>
<dbReference type="Proteomes" id="UP000002875">
    <property type="component" value="Chromosome"/>
</dbReference>
<dbReference type="EMBL" id="CP002961">
    <property type="protein sequence ID" value="AFK04516.1"/>
    <property type="molecule type" value="Genomic_DNA"/>
</dbReference>